<dbReference type="Proteomes" id="UP000595224">
    <property type="component" value="Chromosome"/>
</dbReference>
<dbReference type="InterPro" id="IPR009016">
    <property type="entry name" value="Fe_hydrogenase"/>
</dbReference>
<proteinExistence type="predicted"/>
<keyword evidence="3" id="KW-0479">Metal-binding</keyword>
<dbReference type="AlphaFoldDB" id="A0A7T3RDP1"/>
<dbReference type="InterPro" id="IPR050294">
    <property type="entry name" value="RnfB_subfamily"/>
</dbReference>
<keyword evidence="4" id="KW-0249">Electron transport</keyword>
<keyword evidence="6" id="KW-0411">Iron-sulfur</keyword>
<dbReference type="PROSITE" id="PS51379">
    <property type="entry name" value="4FE4S_FER_2"/>
    <property type="match status" value="2"/>
</dbReference>
<evidence type="ECO:0000256" key="1">
    <source>
        <dbReference type="ARBA" id="ARBA00022448"/>
    </source>
</evidence>
<evidence type="ECO:0000256" key="4">
    <source>
        <dbReference type="ARBA" id="ARBA00022982"/>
    </source>
</evidence>
<gene>
    <name evidence="8" type="ORF">IWA51_00490</name>
</gene>
<dbReference type="RefSeq" id="WP_198442736.1">
    <property type="nucleotide sequence ID" value="NZ_CBCSHE010000017.1"/>
</dbReference>
<dbReference type="GO" id="GO:0046872">
    <property type="term" value="F:metal ion binding"/>
    <property type="evidence" value="ECO:0007669"/>
    <property type="project" value="UniProtKB-KW"/>
</dbReference>
<dbReference type="SUPFAM" id="SSF54862">
    <property type="entry name" value="4Fe-4S ferredoxins"/>
    <property type="match status" value="1"/>
</dbReference>
<dbReference type="SUPFAM" id="SSF53920">
    <property type="entry name" value="Fe-only hydrogenase"/>
    <property type="match status" value="1"/>
</dbReference>
<protein>
    <submittedName>
        <fullName evidence="8">4Fe-4S binding protein</fullName>
    </submittedName>
</protein>
<feature type="domain" description="4Fe-4S ferredoxin-type" evidence="7">
    <location>
        <begin position="139"/>
        <end position="168"/>
    </location>
</feature>
<dbReference type="NCBIfam" id="TIGR04105">
    <property type="entry name" value="FeFe_hydrog_B1"/>
    <property type="match status" value="1"/>
</dbReference>
<dbReference type="Pfam" id="PF02906">
    <property type="entry name" value="Fe_hyd_lg_C"/>
    <property type="match status" value="1"/>
</dbReference>
<keyword evidence="2" id="KW-0004">4Fe-4S</keyword>
<evidence type="ECO:0000256" key="3">
    <source>
        <dbReference type="ARBA" id="ARBA00022723"/>
    </source>
</evidence>
<keyword evidence="9" id="KW-1185">Reference proteome</keyword>
<name>A0A7T3RDP1_9SPIR</name>
<dbReference type="InterPro" id="IPR017900">
    <property type="entry name" value="4Fe4S_Fe_S_CS"/>
</dbReference>
<reference evidence="8 9" key="1">
    <citation type="submission" date="2020-11" db="EMBL/GenBank/DDBJ databases">
        <title>Treponema Peruensis nv. sp., first commensal Treponema isolated from human feces.</title>
        <authorList>
            <person name="Belkhou C."/>
            <person name="Raes J."/>
        </authorList>
    </citation>
    <scope>NUCLEOTIDE SEQUENCE [LARGE SCALE GENOMIC DNA]</scope>
    <source>
        <strain evidence="8 9">RCC2812</strain>
    </source>
</reference>
<accession>A0A7T3RDP1</accession>
<dbReference type="InterPro" id="IPR027631">
    <property type="entry name" value="Mono_FeFe_hydrog"/>
</dbReference>
<evidence type="ECO:0000313" key="9">
    <source>
        <dbReference type="Proteomes" id="UP000595224"/>
    </source>
</evidence>
<sequence>MLNINNNTANIKREILVRIARLQLEGKLEEGVHFIPREMAPRNKPPMRCCIYHDREILRMRTIARMGWSVENIDEERTLASFAKEALEREKPTWPMLTVLHDACNACVRSHYMVTNACQACYARPCMVNCPKKAISIDRRAHINEDICINCGICMQNCPYHAIIKIPVPCEEACPVGAITKDASGHESIDYDKCIFCGNCMRECPFGAMMDKSQLVDVIKHIMDGSKKIVAMYAPSIAAQFRAVPGQLEAALLKAGFDKVWEVAIGADICATNEAHEFEERMARGDKMMTTSCCSAYVRAVNIHVPALKECVSATRSPMHYTAEIAKKADPDCITVFVGPCLAKRREGFDDELVDYVVSIEEIEALFIAKEIEVPKMDVAEESIIPTASGRNFAKSGGVLEAVKLRLSDDSILKPAKINGLNKAGMKTLNMYGMINSGKLKPPKDCPNLIEVMACEGGCIAGPSVITNVKTAEIQLEKYVESGAVNKIESRHEDTK</sequence>
<evidence type="ECO:0000313" key="8">
    <source>
        <dbReference type="EMBL" id="QQA01145.1"/>
    </source>
</evidence>
<evidence type="ECO:0000259" key="7">
    <source>
        <dbReference type="PROSITE" id="PS51379"/>
    </source>
</evidence>
<dbReference type="InterPro" id="IPR017896">
    <property type="entry name" value="4Fe4S_Fe-S-bd"/>
</dbReference>
<dbReference type="GO" id="GO:0051539">
    <property type="term" value="F:4 iron, 4 sulfur cluster binding"/>
    <property type="evidence" value="ECO:0007669"/>
    <property type="project" value="UniProtKB-KW"/>
</dbReference>
<evidence type="ECO:0000256" key="2">
    <source>
        <dbReference type="ARBA" id="ARBA00022485"/>
    </source>
</evidence>
<dbReference type="EMBL" id="CP064936">
    <property type="protein sequence ID" value="QQA01145.1"/>
    <property type="molecule type" value="Genomic_DNA"/>
</dbReference>
<dbReference type="PROSITE" id="PS00198">
    <property type="entry name" value="4FE4S_FER_1"/>
    <property type="match status" value="1"/>
</dbReference>
<dbReference type="Gene3D" id="3.40.950.10">
    <property type="entry name" value="Fe-only Hydrogenase (Larger Subunit), Chain L, domain 3"/>
    <property type="match status" value="1"/>
</dbReference>
<feature type="domain" description="4Fe-4S ferredoxin-type" evidence="7">
    <location>
        <begin position="185"/>
        <end position="214"/>
    </location>
</feature>
<keyword evidence="1" id="KW-0813">Transport</keyword>
<dbReference type="KEGG" id="tper:IWA51_00490"/>
<dbReference type="PANTHER" id="PTHR42859">
    <property type="entry name" value="OXIDOREDUCTASE"/>
    <property type="match status" value="1"/>
</dbReference>
<dbReference type="Pfam" id="PF00037">
    <property type="entry name" value="Fer4"/>
    <property type="match status" value="2"/>
</dbReference>
<dbReference type="InterPro" id="IPR004108">
    <property type="entry name" value="Fe_hydrogenase_lsu_C"/>
</dbReference>
<organism evidence="8 9">
    <name type="scientific">Treponema peruense</name>
    <dbReference type="NCBI Taxonomy" id="2787628"/>
    <lineage>
        <taxon>Bacteria</taxon>
        <taxon>Pseudomonadati</taxon>
        <taxon>Spirochaetota</taxon>
        <taxon>Spirochaetia</taxon>
        <taxon>Spirochaetales</taxon>
        <taxon>Treponemataceae</taxon>
        <taxon>Treponema</taxon>
    </lineage>
</organism>
<evidence type="ECO:0000256" key="6">
    <source>
        <dbReference type="ARBA" id="ARBA00023014"/>
    </source>
</evidence>
<keyword evidence="5" id="KW-0408">Iron</keyword>
<dbReference type="Gene3D" id="3.30.70.20">
    <property type="match status" value="2"/>
</dbReference>
<evidence type="ECO:0000256" key="5">
    <source>
        <dbReference type="ARBA" id="ARBA00023004"/>
    </source>
</evidence>
<dbReference type="PANTHER" id="PTHR42859:SF10">
    <property type="entry name" value="DIMETHYLSULFOXIDE REDUCTASE CHAIN B"/>
    <property type="match status" value="1"/>
</dbReference>